<dbReference type="Gene3D" id="3.90.550.10">
    <property type="entry name" value="Spore Coat Polysaccharide Biosynthesis Protein SpsA, Chain A"/>
    <property type="match status" value="1"/>
</dbReference>
<reference evidence="6" key="1">
    <citation type="journal article" date="2019" name="Int. J. Syst. Evol. Microbiol.">
        <title>The Global Catalogue of Microorganisms (GCM) 10K type strain sequencing project: providing services to taxonomists for standard genome sequencing and annotation.</title>
        <authorList>
            <consortium name="The Broad Institute Genomics Platform"/>
            <consortium name="The Broad Institute Genome Sequencing Center for Infectious Disease"/>
            <person name="Wu L."/>
            <person name="Ma J."/>
        </authorList>
    </citation>
    <scope>NUCLEOTIDE SEQUENCE [LARGE SCALE GENOMIC DNA]</scope>
    <source>
        <strain evidence="6">NBRC 108723</strain>
    </source>
</reference>
<sequence>MIKKIDIIIPVYRGLQETRECIESACATKPEYADLIVINDCSPEPELTEWLEDNSARLGFSLHVNDCNLGFVATVNYGMSLHPENDVLLLNSDVEVANDWLERICDVAYTEKNIGSVTPFSNNATICSFPVFCENNGLAMGKSLQEIDKACSDANKVSDYVEIPTGVGFCMFIKRSCLNAVGLFDVETFGKGYGEENDWSQRASLLGWKNIHATNVFAYHKGGVSFANEQDSRQKTALELLLKKHPNYTADVMQFVSVDPAKRYRINVAIQLVKNSPKSILQVEHSLGGGVNRHVSDLVNKLQPDVVSVRLRQKNNVVTLLLTDSCSIKFDIGSDFSDLLYLLKYLNFSLIHFHHIHGLDEKFLNLSCSLCINYIISIHDYYLVNGNPALSDRDGKFFGDKDVSEVLERSSVNQLAGFKYNDKNGSERIKEFLSGAGALVFPSNDTKKRFGRFYQLSDTAIVAPHIEPYHYPPLSKEGIDICKVRILVIGAISLEKGAQILNDFANRYGDICEVHLLGSSCLPLAMTIIDHGPYGESELAAKVFDINPTAVWYTSQCAETYCYTLTPSMAMEIPIIAPRLGAFTERLNLYEKAIVIDDYSNIETVYQAAIEATEKNWVNDLTSSTTPMKESGFYENGYIAMVKSTVPNDLVLNDKALYSIMDKMNNYCDKKEKVYSLVLRFYRTGVGGKMLGLIPTRYLRACKRKLFG</sequence>
<dbReference type="PANTHER" id="PTHR43179">
    <property type="entry name" value="RHAMNOSYLTRANSFERASE WBBL"/>
    <property type="match status" value="1"/>
</dbReference>
<dbReference type="GO" id="GO:0016740">
    <property type="term" value="F:transferase activity"/>
    <property type="evidence" value="ECO:0007669"/>
    <property type="project" value="UniProtKB-KW"/>
</dbReference>
<dbReference type="RefSeq" id="WP_284194164.1">
    <property type="nucleotide sequence ID" value="NZ_BSPW01000105.1"/>
</dbReference>
<gene>
    <name evidence="5" type="ORF">GCM10007938_41220</name>
</gene>
<evidence type="ECO:0000256" key="2">
    <source>
        <dbReference type="ARBA" id="ARBA00022676"/>
    </source>
</evidence>
<accession>A0ABQ6F481</accession>
<dbReference type="PANTHER" id="PTHR43179:SF12">
    <property type="entry name" value="GALACTOFURANOSYLTRANSFERASE GLFT2"/>
    <property type="match status" value="1"/>
</dbReference>
<dbReference type="Proteomes" id="UP001157138">
    <property type="component" value="Unassembled WGS sequence"/>
</dbReference>
<evidence type="ECO:0000313" key="5">
    <source>
        <dbReference type="EMBL" id="GLT20338.1"/>
    </source>
</evidence>
<dbReference type="InterPro" id="IPR029044">
    <property type="entry name" value="Nucleotide-diphossugar_trans"/>
</dbReference>
<evidence type="ECO:0000259" key="4">
    <source>
        <dbReference type="Pfam" id="PF00535"/>
    </source>
</evidence>
<organism evidence="5 6">
    <name type="scientific">Vibrio zhanjiangensis</name>
    <dbReference type="NCBI Taxonomy" id="1046128"/>
    <lineage>
        <taxon>Bacteria</taxon>
        <taxon>Pseudomonadati</taxon>
        <taxon>Pseudomonadota</taxon>
        <taxon>Gammaproteobacteria</taxon>
        <taxon>Vibrionales</taxon>
        <taxon>Vibrionaceae</taxon>
        <taxon>Vibrio</taxon>
    </lineage>
</organism>
<evidence type="ECO:0000313" key="6">
    <source>
        <dbReference type="Proteomes" id="UP001157138"/>
    </source>
</evidence>
<keyword evidence="2" id="KW-0328">Glycosyltransferase</keyword>
<keyword evidence="6" id="KW-1185">Reference proteome</keyword>
<proteinExistence type="inferred from homology"/>
<evidence type="ECO:0000256" key="3">
    <source>
        <dbReference type="ARBA" id="ARBA00022679"/>
    </source>
</evidence>
<dbReference type="SUPFAM" id="SSF53756">
    <property type="entry name" value="UDP-Glycosyltransferase/glycogen phosphorylase"/>
    <property type="match status" value="1"/>
</dbReference>
<comment type="similarity">
    <text evidence="1">Belongs to the glycosyltransferase 2 family.</text>
</comment>
<evidence type="ECO:0000256" key="1">
    <source>
        <dbReference type="ARBA" id="ARBA00006739"/>
    </source>
</evidence>
<protein>
    <submittedName>
        <fullName evidence="5">Glycosyl transferase</fullName>
    </submittedName>
</protein>
<dbReference type="Pfam" id="PF00535">
    <property type="entry name" value="Glycos_transf_2"/>
    <property type="match status" value="1"/>
</dbReference>
<name>A0ABQ6F481_9VIBR</name>
<feature type="domain" description="Glycosyltransferase 2-like" evidence="4">
    <location>
        <begin position="7"/>
        <end position="125"/>
    </location>
</feature>
<dbReference type="InterPro" id="IPR001173">
    <property type="entry name" value="Glyco_trans_2-like"/>
</dbReference>
<keyword evidence="3 5" id="KW-0808">Transferase</keyword>
<comment type="caution">
    <text evidence="5">The sequence shown here is derived from an EMBL/GenBank/DDBJ whole genome shotgun (WGS) entry which is preliminary data.</text>
</comment>
<dbReference type="EMBL" id="BSPW01000105">
    <property type="protein sequence ID" value="GLT20338.1"/>
    <property type="molecule type" value="Genomic_DNA"/>
</dbReference>
<dbReference type="SUPFAM" id="SSF53448">
    <property type="entry name" value="Nucleotide-diphospho-sugar transferases"/>
    <property type="match status" value="1"/>
</dbReference>